<dbReference type="GO" id="GO:0034451">
    <property type="term" value="C:centriolar satellite"/>
    <property type="evidence" value="ECO:0007669"/>
    <property type="project" value="UniProtKB-SubCell"/>
</dbReference>
<keyword evidence="9" id="KW-0966">Cell projection</keyword>
<dbReference type="GO" id="GO:0032266">
    <property type="term" value="F:phosphatidylinositol-3-phosphate binding"/>
    <property type="evidence" value="ECO:0007669"/>
    <property type="project" value="TreeGrafter"/>
</dbReference>
<dbReference type="Pfam" id="PF07289">
    <property type="entry name" value="BBL5"/>
    <property type="match status" value="1"/>
</dbReference>
<dbReference type="InterPro" id="IPR030804">
    <property type="entry name" value="BBS5/fem-3"/>
</dbReference>
<keyword evidence="7" id="KW-0472">Membrane</keyword>
<evidence type="ECO:0000256" key="4">
    <source>
        <dbReference type="ARBA" id="ARBA00022475"/>
    </source>
</evidence>
<keyword evidence="5" id="KW-0963">Cytoplasm</keyword>
<feature type="domain" description="BBSome complex member BBS5 PH" evidence="10">
    <location>
        <begin position="162"/>
        <end position="216"/>
    </location>
</feature>
<dbReference type="PANTHER" id="PTHR21351">
    <property type="entry name" value="BARDET-BIEDL SYNDROME PROTEIN 5"/>
    <property type="match status" value="1"/>
</dbReference>
<evidence type="ECO:0000256" key="6">
    <source>
        <dbReference type="ARBA" id="ARBA00023069"/>
    </source>
</evidence>
<dbReference type="GO" id="GO:0036064">
    <property type="term" value="C:ciliary basal body"/>
    <property type="evidence" value="ECO:0007669"/>
    <property type="project" value="TreeGrafter"/>
</dbReference>
<evidence type="ECO:0000256" key="9">
    <source>
        <dbReference type="ARBA" id="ARBA00023273"/>
    </source>
</evidence>
<dbReference type="PANTHER" id="PTHR21351:SF0">
    <property type="entry name" value="BARDET-BIEDL SYNDROME 5 PROTEIN"/>
    <property type="match status" value="1"/>
</dbReference>
<comment type="caution">
    <text evidence="11">The sequence shown here is derived from an EMBL/GenBank/DDBJ whole genome shotgun (WGS) entry which is preliminary data.</text>
</comment>
<keyword evidence="12" id="KW-1185">Reference proteome</keyword>
<organism evidence="11 12">
    <name type="scientific">Acrasis kona</name>
    <dbReference type="NCBI Taxonomy" id="1008807"/>
    <lineage>
        <taxon>Eukaryota</taxon>
        <taxon>Discoba</taxon>
        <taxon>Heterolobosea</taxon>
        <taxon>Tetramitia</taxon>
        <taxon>Eutetramitia</taxon>
        <taxon>Acrasidae</taxon>
        <taxon>Acrasis</taxon>
    </lineage>
</organism>
<sequence length="351" mass="39852">MSQPVNDNSYVWQDREIRFDLPLSELMTRKGEIEIDSIGSIEDTKGNNGERGALVVTNLRVIWTSIKNPKLNLSIGHSAILSVTIHTANSRIRGHTQALFVLTKFGGSRFEFIFTNLVKGSPRLFTTVQSVHRAYETSRLYRDLKLRGAIVRDKELLLLPQEQIYTKVVGVWNLSADQGNLGTFIITNVRLVWFADLAENFNVSIPYLQIKAIRIRDSKFGAAFVMETTSQSGQYRLGFRMDPLEKLKKIFQEIRVSSLHKLFSSSPIFGVEFTTEEKPPSLEQLKVTRVQDSVEIVGEDDTSDPLAVYYADGGNKSTDREPEYNDELGLAVEKLREGYTIDRLWTCIHKV</sequence>
<comment type="similarity">
    <text evidence="3">Belongs to the BBS5 family.</text>
</comment>
<keyword evidence="6" id="KW-0969">Cilium</keyword>
<proteinExistence type="inferred from homology"/>
<evidence type="ECO:0000256" key="1">
    <source>
        <dbReference type="ARBA" id="ARBA00004309"/>
    </source>
</evidence>
<dbReference type="Proteomes" id="UP001431209">
    <property type="component" value="Unassembled WGS sequence"/>
</dbReference>
<reference evidence="11 12" key="1">
    <citation type="submission" date="2024-03" db="EMBL/GenBank/DDBJ databases">
        <title>The Acrasis kona genome and developmental transcriptomes reveal deep origins of eukaryotic multicellular pathways.</title>
        <authorList>
            <person name="Sheikh S."/>
            <person name="Fu C.-J."/>
            <person name="Brown M.W."/>
            <person name="Baldauf S.L."/>
        </authorList>
    </citation>
    <scope>NUCLEOTIDE SEQUENCE [LARGE SCALE GENOMIC DNA]</scope>
    <source>
        <strain evidence="11 12">ATCC MYA-3509</strain>
    </source>
</reference>
<dbReference type="InterPro" id="IPR014003">
    <property type="entry name" value="BBS5_PH"/>
</dbReference>
<feature type="domain" description="BBSome complex member BBS5 PH" evidence="10">
    <location>
        <begin position="32"/>
        <end position="86"/>
    </location>
</feature>
<evidence type="ECO:0000313" key="11">
    <source>
        <dbReference type="EMBL" id="KAL0484111.1"/>
    </source>
</evidence>
<evidence type="ECO:0000256" key="7">
    <source>
        <dbReference type="ARBA" id="ARBA00023136"/>
    </source>
</evidence>
<dbReference type="AlphaFoldDB" id="A0AAW2Z4T8"/>
<evidence type="ECO:0000256" key="3">
    <source>
        <dbReference type="ARBA" id="ARBA00005822"/>
    </source>
</evidence>
<evidence type="ECO:0000256" key="5">
    <source>
        <dbReference type="ARBA" id="ARBA00022490"/>
    </source>
</evidence>
<keyword evidence="4" id="KW-1003">Cell membrane</keyword>
<dbReference type="InterPro" id="IPR006606">
    <property type="entry name" value="BBL5"/>
</dbReference>
<dbReference type="GO" id="GO:0060170">
    <property type="term" value="C:ciliary membrane"/>
    <property type="evidence" value="ECO:0007669"/>
    <property type="project" value="UniProtKB-SubCell"/>
</dbReference>
<dbReference type="PIRSF" id="PIRSF010072">
    <property type="entry name" value="DUF1448"/>
    <property type="match status" value="1"/>
</dbReference>
<name>A0AAW2Z4T8_9EUKA</name>
<evidence type="ECO:0000259" key="10">
    <source>
        <dbReference type="SMART" id="SM00683"/>
    </source>
</evidence>
<keyword evidence="8" id="KW-0206">Cytoskeleton</keyword>
<dbReference type="GO" id="GO:0060271">
    <property type="term" value="P:cilium assembly"/>
    <property type="evidence" value="ECO:0007669"/>
    <property type="project" value="TreeGrafter"/>
</dbReference>
<evidence type="ECO:0000256" key="2">
    <source>
        <dbReference type="ARBA" id="ARBA00004607"/>
    </source>
</evidence>
<evidence type="ECO:0000313" key="12">
    <source>
        <dbReference type="Proteomes" id="UP001431209"/>
    </source>
</evidence>
<dbReference type="GO" id="GO:0034464">
    <property type="term" value="C:BBSome"/>
    <property type="evidence" value="ECO:0007669"/>
    <property type="project" value="InterPro"/>
</dbReference>
<protein>
    <submittedName>
        <fullName evidence="11">Bbs5</fullName>
    </submittedName>
</protein>
<gene>
    <name evidence="11" type="ORF">AKO1_004900</name>
</gene>
<evidence type="ECO:0000256" key="8">
    <source>
        <dbReference type="ARBA" id="ARBA00023212"/>
    </source>
</evidence>
<accession>A0AAW2Z4T8</accession>
<dbReference type="EMBL" id="JAOPGA020001024">
    <property type="protein sequence ID" value="KAL0484111.1"/>
    <property type="molecule type" value="Genomic_DNA"/>
</dbReference>
<dbReference type="SMART" id="SM00683">
    <property type="entry name" value="DM16"/>
    <property type="match status" value="2"/>
</dbReference>
<comment type="subcellular location">
    <subcellularLocation>
        <location evidence="1">Cell projection</location>
        <location evidence="1">Cilium membrane</location>
    </subcellularLocation>
    <subcellularLocation>
        <location evidence="2">Cytoplasm</location>
        <location evidence="2">Cytoskeleton</location>
        <location evidence="2">Microtubule organizing center</location>
        <location evidence="2">Centrosome</location>
        <location evidence="2">Centriolar satellite</location>
    </subcellularLocation>
</comment>